<organism evidence="1 2">
    <name type="scientific">Vitis vinifera</name>
    <name type="common">Grape</name>
    <dbReference type="NCBI Taxonomy" id="29760"/>
    <lineage>
        <taxon>Eukaryota</taxon>
        <taxon>Viridiplantae</taxon>
        <taxon>Streptophyta</taxon>
        <taxon>Embryophyta</taxon>
        <taxon>Tracheophyta</taxon>
        <taxon>Spermatophyta</taxon>
        <taxon>Magnoliopsida</taxon>
        <taxon>eudicotyledons</taxon>
        <taxon>Gunneridae</taxon>
        <taxon>Pentapetalae</taxon>
        <taxon>rosids</taxon>
        <taxon>Vitales</taxon>
        <taxon>Vitaceae</taxon>
        <taxon>Viteae</taxon>
        <taxon>Vitis</taxon>
    </lineage>
</organism>
<proteinExistence type="predicted"/>
<dbReference type="PANTHER" id="PTHR34117">
    <property type="entry name" value="STYLE CELL-CYCLE INHIBITOR 1"/>
    <property type="match status" value="1"/>
</dbReference>
<accession>A0A438HYW3</accession>
<protein>
    <submittedName>
        <fullName evidence="1">Uncharacterized protein</fullName>
    </submittedName>
</protein>
<dbReference type="EMBL" id="QGNW01000162">
    <property type="protein sequence ID" value="RVW89645.1"/>
    <property type="molecule type" value="Genomic_DNA"/>
</dbReference>
<evidence type="ECO:0000313" key="2">
    <source>
        <dbReference type="Proteomes" id="UP000288805"/>
    </source>
</evidence>
<dbReference type="InterPro" id="IPR044688">
    <property type="entry name" value="SCI-1-like"/>
</dbReference>
<dbReference type="Proteomes" id="UP000288805">
    <property type="component" value="Unassembled WGS sequence"/>
</dbReference>
<dbReference type="AlphaFoldDB" id="A0A438HYW3"/>
<sequence length="86" mass="10485">MLLNFGWHRILEFQELSNDDYFSKNNEFAAWLKEKRKIYFADLSTESARELFTEFVKDWNKQKLESKYYEGIVTGPRTSHKWNIKQ</sequence>
<dbReference type="OrthoDB" id="2139939at2759"/>
<reference evidence="1 2" key="1">
    <citation type="journal article" date="2018" name="PLoS Genet.">
        <title>Population sequencing reveals clonal diversity and ancestral inbreeding in the grapevine cultivar Chardonnay.</title>
        <authorList>
            <person name="Roach M.J."/>
            <person name="Johnson D.L."/>
            <person name="Bohlmann J."/>
            <person name="van Vuuren H.J."/>
            <person name="Jones S.J."/>
            <person name="Pretorius I.S."/>
            <person name="Schmidt S.A."/>
            <person name="Borneman A.R."/>
        </authorList>
    </citation>
    <scope>NUCLEOTIDE SEQUENCE [LARGE SCALE GENOMIC DNA]</scope>
    <source>
        <strain evidence="2">cv. Chardonnay</strain>
        <tissue evidence="1">Leaf</tissue>
    </source>
</reference>
<evidence type="ECO:0000313" key="1">
    <source>
        <dbReference type="EMBL" id="RVW89645.1"/>
    </source>
</evidence>
<comment type="caution">
    <text evidence="1">The sequence shown here is derived from an EMBL/GenBank/DDBJ whole genome shotgun (WGS) entry which is preliminary data.</text>
</comment>
<name>A0A438HYW3_VITVI</name>
<dbReference type="PANTHER" id="PTHR34117:SF1">
    <property type="entry name" value="STYLE CELL-CYCLE INHIBITOR 1"/>
    <property type="match status" value="1"/>
</dbReference>
<gene>
    <name evidence="1" type="ORF">CK203_036389</name>
</gene>